<protein>
    <recommendedName>
        <fullName evidence="3">Craniofacial development protein 2-like</fullName>
    </recommendedName>
</protein>
<organism evidence="1 2">
    <name type="scientific">Hordeum vulgare subsp. vulgare</name>
    <name type="common">Domesticated barley</name>
    <dbReference type="NCBI Taxonomy" id="112509"/>
    <lineage>
        <taxon>Eukaryota</taxon>
        <taxon>Viridiplantae</taxon>
        <taxon>Streptophyta</taxon>
        <taxon>Embryophyta</taxon>
        <taxon>Tracheophyta</taxon>
        <taxon>Spermatophyta</taxon>
        <taxon>Magnoliopsida</taxon>
        <taxon>Liliopsida</taxon>
        <taxon>Poales</taxon>
        <taxon>Poaceae</taxon>
        <taxon>BOP clade</taxon>
        <taxon>Pooideae</taxon>
        <taxon>Triticodae</taxon>
        <taxon>Triticeae</taxon>
        <taxon>Hordeinae</taxon>
        <taxon>Hordeum</taxon>
    </lineage>
</organism>
<evidence type="ECO:0008006" key="3">
    <source>
        <dbReference type="Google" id="ProtNLM"/>
    </source>
</evidence>
<dbReference type="InterPro" id="IPR027124">
    <property type="entry name" value="Swc5/CFDP1/2"/>
</dbReference>
<reference evidence="1" key="3">
    <citation type="submission" date="2022-01" db="UniProtKB">
        <authorList>
            <consortium name="EnsemblPlants"/>
        </authorList>
    </citation>
    <scope>IDENTIFICATION</scope>
    <source>
        <strain evidence="1">subsp. vulgare</strain>
    </source>
</reference>
<reference evidence="2" key="1">
    <citation type="journal article" date="2012" name="Nature">
        <title>A physical, genetic and functional sequence assembly of the barley genome.</title>
        <authorList>
            <consortium name="The International Barley Genome Sequencing Consortium"/>
            <person name="Mayer K.F."/>
            <person name="Waugh R."/>
            <person name="Brown J.W."/>
            <person name="Schulman A."/>
            <person name="Langridge P."/>
            <person name="Platzer M."/>
            <person name="Fincher G.B."/>
            <person name="Muehlbauer G.J."/>
            <person name="Sato K."/>
            <person name="Close T.J."/>
            <person name="Wise R.P."/>
            <person name="Stein N."/>
        </authorList>
    </citation>
    <scope>NUCLEOTIDE SEQUENCE [LARGE SCALE GENOMIC DNA]</scope>
    <source>
        <strain evidence="2">cv. Morex</strain>
    </source>
</reference>
<sequence>MPNGGDRRRRRWRVPGSSLWYTGTVANKNGVGILISNGLKYGVVDVMRRGDRIILIKLVVGDLVLNVSSAYAPQVGHNENIKREFSEGLTDMVRSVSIGKMLFTGGDLNGHVGISGTSFEGVHGGFDYGIKNQEGEDVLSFALAYDMIVANTLFKKRELHLVSYSSGQHSSQIDFILSRREDMRACLDCKVIPEESVVPQHKLVVVDFRFRIRVQLDKRAKVARTKRWKLKGEVAQAFKERVINEGPWEE</sequence>
<evidence type="ECO:0000313" key="2">
    <source>
        <dbReference type="Proteomes" id="UP000011116"/>
    </source>
</evidence>
<dbReference type="PANTHER" id="PTHR23227">
    <property type="entry name" value="BUCENTAUR RELATED"/>
    <property type="match status" value="1"/>
</dbReference>
<dbReference type="Gene3D" id="3.60.10.10">
    <property type="entry name" value="Endonuclease/exonuclease/phosphatase"/>
    <property type="match status" value="1"/>
</dbReference>
<dbReference type="EnsemblPlants" id="HORVU.MOREX.r3.1HG0065000.1">
    <property type="protein sequence ID" value="HORVU.MOREX.r3.1HG0065000.1.CDS1"/>
    <property type="gene ID" value="HORVU.MOREX.r3.1HG0065000"/>
</dbReference>
<proteinExistence type="predicted"/>
<dbReference type="Proteomes" id="UP000011116">
    <property type="component" value="Chromosome 1H"/>
</dbReference>
<dbReference type="InterPro" id="IPR036691">
    <property type="entry name" value="Endo/exonu/phosph_ase_sf"/>
</dbReference>
<accession>A0A8I6WDI3</accession>
<dbReference type="SMR" id="A0A8I6WDI3"/>
<evidence type="ECO:0000313" key="1">
    <source>
        <dbReference type="EnsemblPlants" id="HORVU.MOREX.r3.1HG0065000.1.CDS1"/>
    </source>
</evidence>
<dbReference type="AlphaFoldDB" id="A0A8I6WDI3"/>
<dbReference type="PANTHER" id="PTHR23227:SF67">
    <property type="entry name" value="CRANIOFACIAL DEVELOPMENT PROTEIN 2-LIKE"/>
    <property type="match status" value="1"/>
</dbReference>
<dbReference type="SUPFAM" id="SSF56219">
    <property type="entry name" value="DNase I-like"/>
    <property type="match status" value="1"/>
</dbReference>
<name>A0A8I6WDI3_HORVV</name>
<keyword evidence="2" id="KW-1185">Reference proteome</keyword>
<reference evidence="1" key="2">
    <citation type="submission" date="2020-10" db="EMBL/GenBank/DDBJ databases">
        <authorList>
            <person name="Scholz U."/>
            <person name="Mascher M."/>
            <person name="Fiebig A."/>
        </authorList>
    </citation>
    <scope>NUCLEOTIDE SEQUENCE [LARGE SCALE GENOMIC DNA]</scope>
    <source>
        <strain evidence="1">cv. Morex</strain>
    </source>
</reference>
<dbReference type="Gramene" id="HORVU.MOREX.r3.1HG0065000.1">
    <property type="protein sequence ID" value="HORVU.MOREX.r3.1HG0065000.1.CDS1"/>
    <property type="gene ID" value="HORVU.MOREX.r3.1HG0065000"/>
</dbReference>